<dbReference type="Proteomes" id="UP000680679">
    <property type="component" value="Plasmid pAt1"/>
</dbReference>
<evidence type="ECO:0000313" key="1">
    <source>
        <dbReference type="EMBL" id="BCU08455.1"/>
    </source>
</evidence>
<geneLocation type="plasmid" evidence="1 2">
    <name>pAt1</name>
</geneLocation>
<sequence length="316" mass="35026">MGRLNRYAGLLSLLMAPVMGFGWSSPIWSSEFPEVSVAPETLPEWVRDSRRLSQMLGGQSVGDVSDAQVIQRLSTPIEGLDALVIEATISKKDQESQRETFVLYVDTTGRYLMAGLFIDMEQNRNLGQVIERQVRGERADSPAQALRPLEMHGLDAEPIEDPDGSLIVVVDLGPEIGRRNFLRIAALRQSLREEGRAVRALRVIPVSAAHDELSTGAMAMALGYDTLNPGDGYQKLLEYAEKSHAAPWLDKDRLRDDPLLKQAMGLGIFRLDDNSTQALLARLNTLPLVYEVRGNRADSLPVPTDGDEWKKLLLLP</sequence>
<protein>
    <recommendedName>
        <fullName evidence="3">TPM domain-containing protein</fullName>
    </recommendedName>
</protein>
<dbReference type="EMBL" id="AP024564">
    <property type="protein sequence ID" value="BCU08455.1"/>
    <property type="molecule type" value="Genomic_DNA"/>
</dbReference>
<keyword evidence="2" id="KW-1185">Reference proteome</keyword>
<reference evidence="1 2" key="1">
    <citation type="submission" date="2021-04" db="EMBL/GenBank/DDBJ databases">
        <title>Complete genome sequencing of Allochromatium tepidum strain NZ.</title>
        <authorList>
            <person name="Tsukatani Y."/>
            <person name="Mori H."/>
        </authorList>
    </citation>
    <scope>NUCLEOTIDE SEQUENCE [LARGE SCALE GENOMIC DNA]</scope>
    <source>
        <strain evidence="1 2">NZ</strain>
        <plasmid evidence="1 2">pAt1</plasmid>
    </source>
</reference>
<organism evidence="1 2">
    <name type="scientific">Allochromatium tepidum</name>
    <dbReference type="NCBI Taxonomy" id="553982"/>
    <lineage>
        <taxon>Bacteria</taxon>
        <taxon>Pseudomonadati</taxon>
        <taxon>Pseudomonadota</taxon>
        <taxon>Gammaproteobacteria</taxon>
        <taxon>Chromatiales</taxon>
        <taxon>Chromatiaceae</taxon>
        <taxon>Allochromatium</taxon>
    </lineage>
</organism>
<name>A0ABM7QR14_9GAMM</name>
<gene>
    <name evidence="1" type="ORF">Atep_31320</name>
</gene>
<proteinExistence type="predicted"/>
<evidence type="ECO:0000313" key="2">
    <source>
        <dbReference type="Proteomes" id="UP000680679"/>
    </source>
</evidence>
<accession>A0ABM7QR14</accession>
<keyword evidence="1" id="KW-0614">Plasmid</keyword>
<evidence type="ECO:0008006" key="3">
    <source>
        <dbReference type="Google" id="ProtNLM"/>
    </source>
</evidence>